<evidence type="ECO:0000256" key="1">
    <source>
        <dbReference type="RuleBase" id="RU003465"/>
    </source>
</evidence>
<dbReference type="SMART" id="SM00317">
    <property type="entry name" value="SET"/>
    <property type="match status" value="1"/>
</dbReference>
<dbReference type="Pfam" id="PF00481">
    <property type="entry name" value="PP2C"/>
    <property type="match status" value="1"/>
</dbReference>
<dbReference type="InterPro" id="IPR001932">
    <property type="entry name" value="PPM-type_phosphatase-like_dom"/>
</dbReference>
<dbReference type="GO" id="GO:0004721">
    <property type="term" value="F:phosphoprotein phosphatase activity"/>
    <property type="evidence" value="ECO:0007669"/>
    <property type="project" value="UniProtKB-KW"/>
</dbReference>
<evidence type="ECO:0000259" key="3">
    <source>
        <dbReference type="PROSITE" id="PS50280"/>
    </source>
</evidence>
<reference evidence="5" key="1">
    <citation type="submission" date="2021-06" db="EMBL/GenBank/DDBJ databases">
        <authorList>
            <person name="Hodson N. C."/>
            <person name="Mongue J. A."/>
            <person name="Jaron S. K."/>
        </authorList>
    </citation>
    <scope>NUCLEOTIDE SEQUENCE</scope>
</reference>
<evidence type="ECO:0000313" key="6">
    <source>
        <dbReference type="Proteomes" id="UP000708208"/>
    </source>
</evidence>
<dbReference type="PROSITE" id="PS01032">
    <property type="entry name" value="PPM_1"/>
    <property type="match status" value="1"/>
</dbReference>
<dbReference type="PANTHER" id="PTHR46167:SF1">
    <property type="entry name" value="N-LYSINE METHYLTRANSFERASE KMT5A"/>
    <property type="match status" value="1"/>
</dbReference>
<feature type="compositionally biased region" description="Polar residues" evidence="2">
    <location>
        <begin position="264"/>
        <end position="281"/>
    </location>
</feature>
<keyword evidence="6" id="KW-1185">Reference proteome</keyword>
<evidence type="ECO:0000313" key="5">
    <source>
        <dbReference type="EMBL" id="CAG7823887.1"/>
    </source>
</evidence>
<protein>
    <submittedName>
        <fullName evidence="5">Uncharacterized protein</fullName>
    </submittedName>
</protein>
<dbReference type="EMBL" id="CAJVCH010530910">
    <property type="protein sequence ID" value="CAG7823887.1"/>
    <property type="molecule type" value="Genomic_DNA"/>
</dbReference>
<evidence type="ECO:0000256" key="2">
    <source>
        <dbReference type="SAM" id="MobiDB-lite"/>
    </source>
</evidence>
<dbReference type="InterPro" id="IPR000222">
    <property type="entry name" value="PP2C_BS"/>
</dbReference>
<dbReference type="InterPro" id="IPR001214">
    <property type="entry name" value="SET_dom"/>
</dbReference>
<dbReference type="GO" id="GO:0005700">
    <property type="term" value="C:polytene chromosome"/>
    <property type="evidence" value="ECO:0007669"/>
    <property type="project" value="TreeGrafter"/>
</dbReference>
<feature type="compositionally biased region" description="Polar residues" evidence="2">
    <location>
        <begin position="754"/>
        <end position="765"/>
    </location>
</feature>
<dbReference type="PANTHER" id="PTHR46167">
    <property type="entry name" value="N-LYSINE METHYLTRANSFERASE KMT5A"/>
    <property type="match status" value="1"/>
</dbReference>
<feature type="region of interest" description="Disordered" evidence="2">
    <location>
        <begin position="648"/>
        <end position="689"/>
    </location>
</feature>
<dbReference type="Pfam" id="PF00856">
    <property type="entry name" value="SET"/>
    <property type="match status" value="1"/>
</dbReference>
<dbReference type="AlphaFoldDB" id="A0A8J2PCM5"/>
<keyword evidence="1" id="KW-0904">Protein phosphatase</keyword>
<organism evidence="5 6">
    <name type="scientific">Allacma fusca</name>
    <dbReference type="NCBI Taxonomy" id="39272"/>
    <lineage>
        <taxon>Eukaryota</taxon>
        <taxon>Metazoa</taxon>
        <taxon>Ecdysozoa</taxon>
        <taxon>Arthropoda</taxon>
        <taxon>Hexapoda</taxon>
        <taxon>Collembola</taxon>
        <taxon>Symphypleona</taxon>
        <taxon>Sminthuridae</taxon>
        <taxon>Allacma</taxon>
    </lineage>
</organism>
<sequence>MEKLYNNIVNELEGLTPEFLVKFLLSVFKADSRYTEEKLKLKISQDFDKGEFLRHVRSQSSSGLPISDVIYKILFPEDRFKRVPAAYKEKARNQHILQNIRNSVEDGIEVRQVELEGKSQRGVFATKLFSKGDFICEYAGKLMTSAEANKRADRGDNDYTFRFKCSTPIGESWCINAEEETPRLGRLINHGKPNIQAFKILDGEIPRVYFSAIVDISPGQQLFYDYNDRRKDIMQYNKWLNLSQKKAKPSDEASMQAELAGPSSAKQTETSGKIAETSTPFQKRVQPSAKLPSGKSALDRDSYESRLESIFIKCAEDLSPDNNVFTRMNMYADIGKRIYMEDIVQFKSARFDGNIILFAAIFDGHGGSEAAVYCRDNLIENVKLSTEEMSLRGFQNALTKGFAITHDNMLKAQATWKNRPGQSISTAGTTATVLIVFNQSYVVGYVGDSSVYTISLNTELKSRCKKLTRPHTPRVRSEIERIVKAGGKIAFHKNSCRVVWERRGNDGKLLSIPFLNMSRAMGDFWSITNKGVYAVSKRPSIIYGSSQHVIHFVLTSDGCDSLSLPNIAAIVDENKYSNYLSRHIARGALEKCQKLGDQNVDNTSAVVVTINLTKLQNLLSIPSPVSSLHSPDASLEPTFDVRLEELTSNTPDASKAGPSKPRSPKPTPKETKSTNENNPEREVKGKSIDVQMDPTEAEHESEHACRKRLRVGGRFIRNPGGYRAPYSAPKGQYGRVVTRKIPLTLRTRDVPITGTRNETQDQTPDANVVEEEHSDNDSEDSS</sequence>
<feature type="compositionally biased region" description="Basic and acidic residues" evidence="2">
    <location>
        <begin position="667"/>
        <end position="687"/>
    </location>
</feature>
<name>A0A8J2PCM5_9HEXA</name>
<accession>A0A8J2PCM5</accession>
<feature type="domain" description="PPM-type phosphatase" evidence="4">
    <location>
        <begin position="327"/>
        <end position="610"/>
    </location>
</feature>
<keyword evidence="1" id="KW-0378">Hydrolase</keyword>
<dbReference type="Proteomes" id="UP000708208">
    <property type="component" value="Unassembled WGS sequence"/>
</dbReference>
<dbReference type="GO" id="GO:0006357">
    <property type="term" value="P:regulation of transcription by RNA polymerase II"/>
    <property type="evidence" value="ECO:0007669"/>
    <property type="project" value="TreeGrafter"/>
</dbReference>
<dbReference type="GO" id="GO:0042799">
    <property type="term" value="F:histone H4K20 methyltransferase activity"/>
    <property type="evidence" value="ECO:0007669"/>
    <property type="project" value="TreeGrafter"/>
</dbReference>
<dbReference type="OrthoDB" id="10025511at2759"/>
<evidence type="ECO:0000259" key="4">
    <source>
        <dbReference type="PROSITE" id="PS51746"/>
    </source>
</evidence>
<proteinExistence type="inferred from homology"/>
<dbReference type="GO" id="GO:0043169">
    <property type="term" value="F:cation binding"/>
    <property type="evidence" value="ECO:0007669"/>
    <property type="project" value="InterPro"/>
</dbReference>
<dbReference type="PROSITE" id="PS51746">
    <property type="entry name" value="PPM_2"/>
    <property type="match status" value="1"/>
</dbReference>
<dbReference type="InterPro" id="IPR051760">
    <property type="entry name" value="KMT5A"/>
</dbReference>
<dbReference type="GO" id="GO:0005634">
    <property type="term" value="C:nucleus"/>
    <property type="evidence" value="ECO:0007669"/>
    <property type="project" value="TreeGrafter"/>
</dbReference>
<feature type="region of interest" description="Disordered" evidence="2">
    <location>
        <begin position="748"/>
        <end position="782"/>
    </location>
</feature>
<dbReference type="PROSITE" id="PS50280">
    <property type="entry name" value="SET"/>
    <property type="match status" value="1"/>
</dbReference>
<comment type="caution">
    <text evidence="5">The sequence shown here is derived from an EMBL/GenBank/DDBJ whole genome shotgun (WGS) entry which is preliminary data.</text>
</comment>
<dbReference type="CDD" id="cd00143">
    <property type="entry name" value="PP2Cc"/>
    <property type="match status" value="1"/>
</dbReference>
<comment type="similarity">
    <text evidence="1">Belongs to the PP2C family.</text>
</comment>
<dbReference type="GO" id="GO:0043516">
    <property type="term" value="P:regulation of DNA damage response, signal transduction by p53 class mediator"/>
    <property type="evidence" value="ECO:0007669"/>
    <property type="project" value="TreeGrafter"/>
</dbReference>
<feature type="region of interest" description="Disordered" evidence="2">
    <location>
        <begin position="250"/>
        <end position="297"/>
    </location>
</feature>
<feature type="compositionally biased region" description="Acidic residues" evidence="2">
    <location>
        <begin position="768"/>
        <end position="782"/>
    </location>
</feature>
<feature type="domain" description="SET" evidence="3">
    <location>
        <begin position="106"/>
        <end position="227"/>
    </location>
</feature>
<gene>
    <name evidence="5" type="ORF">AFUS01_LOCUS34076</name>
</gene>
<dbReference type="SMART" id="SM00332">
    <property type="entry name" value="PP2Cc"/>
    <property type="match status" value="1"/>
</dbReference>